<keyword evidence="3 6" id="KW-1133">Transmembrane helix</keyword>
<evidence type="ECO:0000256" key="2">
    <source>
        <dbReference type="ARBA" id="ARBA00022692"/>
    </source>
</evidence>
<gene>
    <name evidence="7" type="ORF">ECPE_LOCUS12547</name>
</gene>
<keyword evidence="8" id="KW-1185">Reference proteome</keyword>
<protein>
    <submittedName>
        <fullName evidence="9">AA_permease domain-containing protein</fullName>
    </submittedName>
</protein>
<keyword evidence="4 6" id="KW-0472">Membrane</keyword>
<dbReference type="PANTHER" id="PTHR11785">
    <property type="entry name" value="AMINO ACID TRANSPORTER"/>
    <property type="match status" value="1"/>
</dbReference>
<name>A0A183B012_9TREM</name>
<dbReference type="Proteomes" id="UP000272942">
    <property type="component" value="Unassembled WGS sequence"/>
</dbReference>
<dbReference type="GO" id="GO:0015179">
    <property type="term" value="F:L-amino acid transmembrane transporter activity"/>
    <property type="evidence" value="ECO:0007669"/>
    <property type="project" value="TreeGrafter"/>
</dbReference>
<reference evidence="9" key="1">
    <citation type="submission" date="2016-06" db="UniProtKB">
        <authorList>
            <consortium name="WormBaseParasite"/>
        </authorList>
    </citation>
    <scope>IDENTIFICATION</scope>
</reference>
<dbReference type="InterPro" id="IPR050598">
    <property type="entry name" value="AminoAcid_Transporter"/>
</dbReference>
<dbReference type="EMBL" id="UZAN01053075">
    <property type="protein sequence ID" value="VDP89819.1"/>
    <property type="molecule type" value="Genomic_DNA"/>
</dbReference>
<feature type="transmembrane region" description="Helical" evidence="6">
    <location>
        <begin position="252"/>
        <end position="272"/>
    </location>
</feature>
<sequence length="327" mass="35850">MVYAELGVTIPRSGGEYIYILHSFGPLLAFLALWITFVFIGAASSAANSLIFAEYLLRPFYFDCEIPPEAKKLVAVLGLRNVSSFTDAFEDSATSPSALALSFYQGFWAFAGWNYLNFLTGEVKNPAKNLPIIIIISLTIVTIIYLLANVAYLAVLSPFEVLSSGEGSAAVAVAMFAIPFQMIPDIFYLIELTGFAFSLISAIAVCSLLHIRRTNPGLNTSGFRLPIFFPILYLCINIALGVLTVIDSPAKSLLSLAIMLAGVPIYLFGVAWKNKPRTFQTMMYTFTVGVQKVLFVVQPESSPTEETVEKSRNDIQLQESWTTSPTP</sequence>
<dbReference type="OrthoDB" id="3257095at2759"/>
<feature type="transmembrane region" description="Helical" evidence="6">
    <location>
        <begin position="130"/>
        <end position="155"/>
    </location>
</feature>
<proteinExistence type="predicted"/>
<evidence type="ECO:0000256" key="1">
    <source>
        <dbReference type="ARBA" id="ARBA00004141"/>
    </source>
</evidence>
<accession>A0A183B012</accession>
<feature type="transmembrane region" description="Helical" evidence="6">
    <location>
        <begin position="223"/>
        <end position="246"/>
    </location>
</feature>
<comment type="subcellular location">
    <subcellularLocation>
        <location evidence="1">Membrane</location>
        <topology evidence="1">Multi-pass membrane protein</topology>
    </subcellularLocation>
</comment>
<dbReference type="Gene3D" id="1.20.1740.10">
    <property type="entry name" value="Amino acid/polyamine transporter I"/>
    <property type="match status" value="2"/>
</dbReference>
<feature type="compositionally biased region" description="Polar residues" evidence="5">
    <location>
        <begin position="314"/>
        <end position="327"/>
    </location>
</feature>
<reference evidence="7 8" key="2">
    <citation type="submission" date="2018-11" db="EMBL/GenBank/DDBJ databases">
        <authorList>
            <consortium name="Pathogen Informatics"/>
        </authorList>
    </citation>
    <scope>NUCLEOTIDE SEQUENCE [LARGE SCALE GENOMIC DNA]</scope>
    <source>
        <strain evidence="7 8">Egypt</strain>
    </source>
</reference>
<feature type="transmembrane region" description="Helical" evidence="6">
    <location>
        <begin position="186"/>
        <end position="211"/>
    </location>
</feature>
<evidence type="ECO:0000256" key="3">
    <source>
        <dbReference type="ARBA" id="ARBA00022989"/>
    </source>
</evidence>
<dbReference type="PANTHER" id="PTHR11785:SF512">
    <property type="entry name" value="SOBREMESA, ISOFORM B"/>
    <property type="match status" value="1"/>
</dbReference>
<keyword evidence="2 6" id="KW-0812">Transmembrane</keyword>
<dbReference type="WBParaSite" id="ECPE_0001258301-mRNA-1">
    <property type="protein sequence ID" value="ECPE_0001258301-mRNA-1"/>
    <property type="gene ID" value="ECPE_0001258301"/>
</dbReference>
<feature type="region of interest" description="Disordered" evidence="5">
    <location>
        <begin position="304"/>
        <end position="327"/>
    </location>
</feature>
<feature type="transmembrane region" description="Helical" evidence="6">
    <location>
        <begin position="98"/>
        <end position="118"/>
    </location>
</feature>
<evidence type="ECO:0000256" key="5">
    <source>
        <dbReference type="SAM" id="MobiDB-lite"/>
    </source>
</evidence>
<evidence type="ECO:0000313" key="8">
    <source>
        <dbReference type="Proteomes" id="UP000272942"/>
    </source>
</evidence>
<dbReference type="PIRSF" id="PIRSF006060">
    <property type="entry name" value="AA_transporter"/>
    <property type="match status" value="1"/>
</dbReference>
<dbReference type="Pfam" id="PF13520">
    <property type="entry name" value="AA_permease_2"/>
    <property type="match status" value="2"/>
</dbReference>
<organism evidence="9">
    <name type="scientific">Echinostoma caproni</name>
    <dbReference type="NCBI Taxonomy" id="27848"/>
    <lineage>
        <taxon>Eukaryota</taxon>
        <taxon>Metazoa</taxon>
        <taxon>Spiralia</taxon>
        <taxon>Lophotrochozoa</taxon>
        <taxon>Platyhelminthes</taxon>
        <taxon>Trematoda</taxon>
        <taxon>Digenea</taxon>
        <taxon>Plagiorchiida</taxon>
        <taxon>Echinostomata</taxon>
        <taxon>Echinostomatoidea</taxon>
        <taxon>Echinostomatidae</taxon>
        <taxon>Echinostoma</taxon>
    </lineage>
</organism>
<dbReference type="AlphaFoldDB" id="A0A183B012"/>
<evidence type="ECO:0000313" key="7">
    <source>
        <dbReference type="EMBL" id="VDP89819.1"/>
    </source>
</evidence>
<evidence type="ECO:0000313" key="9">
    <source>
        <dbReference type="WBParaSite" id="ECPE_0001258301-mRNA-1"/>
    </source>
</evidence>
<feature type="transmembrane region" description="Helical" evidence="6">
    <location>
        <begin position="27"/>
        <end position="53"/>
    </location>
</feature>
<evidence type="ECO:0000256" key="6">
    <source>
        <dbReference type="SAM" id="Phobius"/>
    </source>
</evidence>
<evidence type="ECO:0000256" key="4">
    <source>
        <dbReference type="ARBA" id="ARBA00023136"/>
    </source>
</evidence>
<dbReference type="InterPro" id="IPR002293">
    <property type="entry name" value="AA/rel_permease1"/>
</dbReference>
<dbReference type="GO" id="GO:0016020">
    <property type="term" value="C:membrane"/>
    <property type="evidence" value="ECO:0007669"/>
    <property type="project" value="UniProtKB-SubCell"/>
</dbReference>